<organism evidence="7 8">
    <name type="scientific">Rhodoferax saidenbachensis</name>
    <dbReference type="NCBI Taxonomy" id="1484693"/>
    <lineage>
        <taxon>Bacteria</taxon>
        <taxon>Pseudomonadati</taxon>
        <taxon>Pseudomonadota</taxon>
        <taxon>Betaproteobacteria</taxon>
        <taxon>Burkholderiales</taxon>
        <taxon>Comamonadaceae</taxon>
        <taxon>Rhodoferax</taxon>
    </lineage>
</organism>
<comment type="subunit">
    <text evidence="6">This enzyme consists of two polypeptide chains, which are synthesized in precursor form from a single polypeptide.</text>
</comment>
<proteinExistence type="inferred from homology"/>
<dbReference type="Proteomes" id="UP000186110">
    <property type="component" value="Chromosome"/>
</dbReference>
<dbReference type="SUPFAM" id="SSF56235">
    <property type="entry name" value="N-terminal nucleophile aminohydrolases (Ntn hydrolases)"/>
    <property type="match status" value="1"/>
</dbReference>
<evidence type="ECO:0000313" key="7">
    <source>
        <dbReference type="EMBL" id="APW43993.1"/>
    </source>
</evidence>
<dbReference type="AlphaFoldDB" id="A0A1P8KD72"/>
<comment type="catalytic activity">
    <reaction evidence="3 6">
        <text>an N-terminal (5-L-glutamyl)-[peptide] + an alpha-amino acid = 5-L-glutamyl amino acid + an N-terminal L-alpha-aminoacyl-[peptide]</text>
        <dbReference type="Rhea" id="RHEA:23904"/>
        <dbReference type="Rhea" id="RHEA-COMP:9780"/>
        <dbReference type="Rhea" id="RHEA-COMP:9795"/>
        <dbReference type="ChEBI" id="CHEBI:77644"/>
        <dbReference type="ChEBI" id="CHEBI:78597"/>
        <dbReference type="ChEBI" id="CHEBI:78599"/>
        <dbReference type="ChEBI" id="CHEBI:78608"/>
        <dbReference type="EC" id="2.3.2.2"/>
    </reaction>
</comment>
<dbReference type="Gene3D" id="3.60.20.40">
    <property type="match status" value="1"/>
</dbReference>
<keyword evidence="6" id="KW-0378">Hydrolase</keyword>
<dbReference type="Pfam" id="PF01019">
    <property type="entry name" value="G_glu_transpept"/>
    <property type="match status" value="1"/>
</dbReference>
<feature type="active site" description="Nucleophile" evidence="4">
    <location>
        <position position="342"/>
    </location>
</feature>
<keyword evidence="6" id="KW-0012">Acyltransferase</keyword>
<comment type="similarity">
    <text evidence="6">Belongs to the gamma-glutamyltransferase family.</text>
</comment>
<dbReference type="InterPro" id="IPR000101">
    <property type="entry name" value="GGT_peptidase"/>
</dbReference>
<comment type="PTM">
    <text evidence="6">Cleaved by autocatalysis into a large and a small subunit.</text>
</comment>
<evidence type="ECO:0000256" key="5">
    <source>
        <dbReference type="PIRSR" id="PIRSR600101-2"/>
    </source>
</evidence>
<keyword evidence="6" id="KW-0865">Zymogen</keyword>
<comment type="pathway">
    <text evidence="6">Sulfur metabolism; glutathione metabolism.</text>
</comment>
<evidence type="ECO:0000256" key="3">
    <source>
        <dbReference type="ARBA" id="ARBA00047417"/>
    </source>
</evidence>
<dbReference type="PANTHER" id="PTHR43881">
    <property type="entry name" value="GAMMA-GLUTAMYLTRANSPEPTIDASE (AFU_ORTHOLOGUE AFUA_4G13580)"/>
    <property type="match status" value="1"/>
</dbReference>
<dbReference type="PANTHER" id="PTHR43881:SF5">
    <property type="entry name" value="GAMMA-GLUTAMYLTRANSPEPTIDASE"/>
    <property type="match status" value="1"/>
</dbReference>
<dbReference type="GO" id="GO:0103068">
    <property type="term" value="F:leukotriene C4 gamma-glutamyl transferase activity"/>
    <property type="evidence" value="ECO:0007669"/>
    <property type="project" value="UniProtKB-EC"/>
</dbReference>
<dbReference type="GO" id="GO:0006751">
    <property type="term" value="P:glutathione catabolic process"/>
    <property type="evidence" value="ECO:0007669"/>
    <property type="project" value="UniProtKB-UniRule"/>
</dbReference>
<evidence type="ECO:0000256" key="6">
    <source>
        <dbReference type="RuleBase" id="RU368036"/>
    </source>
</evidence>
<evidence type="ECO:0000313" key="8">
    <source>
        <dbReference type="Proteomes" id="UP000186110"/>
    </source>
</evidence>
<evidence type="ECO:0000256" key="4">
    <source>
        <dbReference type="PIRSR" id="PIRSR600101-1"/>
    </source>
</evidence>
<evidence type="ECO:0000256" key="1">
    <source>
        <dbReference type="ARBA" id="ARBA00001049"/>
    </source>
</evidence>
<dbReference type="UniPathway" id="UPA00204"/>
<gene>
    <name evidence="7" type="ORF">RS694_16600</name>
</gene>
<dbReference type="PRINTS" id="PR01210">
    <property type="entry name" value="GGTRANSPTASE"/>
</dbReference>
<sequence length="533" mass="56983">MKQDTCATSTRGMVTSPHALASQAGLDVLARGGNAIEAAIAVTAALCVTYPHFCGFGGDAFMLIADASGHVQTISGIGQAAQNTAGYTQAIPTRGPRSMLTSAGTVDTLGQAFDISRSALAGTQNWETLLSPALQLARDGFAMTESERFWLDFRQSDAAAMPGVYPAFLNQGQVPANGYVRRQPALAATIETLAQRGPRDFYEGQLAARIAQGLADAGSPLTAADLARTRARIEAPLRVAYRGGTLLAHRPPTQGITTLEIMGILERFDMRSIAEGSADYYHLLAEAVKQAFIDRNRHVADPDHVDVPIERLLSTAHLDQRASAIRMDRALPWPHVFQQGDTVYIGATDQAGNAVSMLATIYFDWGSGVMVGDTGLLWHNRGASFSLDAQHPNCLAPGKRPFHTLNPGIYLKEGKPHILYGTQGADGQPQTLSAILTRMIDYGMDPLTALSRPRFLLGKTFSDARDTLKLEDDVPDAVFAELAARGHELSRLPAQSPLMGHPGAIVIDPLTGAMRGAHDPRSDGRALGLLITS</sequence>
<keyword evidence="8" id="KW-1185">Reference proteome</keyword>
<dbReference type="EC" id="3.4.19.13" evidence="6"/>
<dbReference type="KEGG" id="rsb:RS694_16600"/>
<dbReference type="InterPro" id="IPR029055">
    <property type="entry name" value="Ntn_hydrolases_N"/>
</dbReference>
<dbReference type="RefSeq" id="WP_037247674.1">
    <property type="nucleotide sequence ID" value="NZ_CP019239.1"/>
</dbReference>
<reference evidence="7 8" key="1">
    <citation type="submission" date="2017-01" db="EMBL/GenBank/DDBJ databases">
        <authorList>
            <person name="Mah S.A."/>
            <person name="Swanson W.J."/>
            <person name="Moy G.W."/>
            <person name="Vacquier V.D."/>
        </authorList>
    </citation>
    <scope>NUCLEOTIDE SEQUENCE [LARGE SCALE GENOMIC DNA]</scope>
    <source>
        <strain evidence="7 8">DSM 22694</strain>
    </source>
</reference>
<dbReference type="EC" id="2.3.2.2" evidence="6"/>
<dbReference type="STRING" id="1484693.RS694_16600"/>
<dbReference type="GO" id="GO:0036374">
    <property type="term" value="F:glutathione hydrolase activity"/>
    <property type="evidence" value="ECO:0007669"/>
    <property type="project" value="UniProtKB-UniRule"/>
</dbReference>
<dbReference type="NCBIfam" id="TIGR00066">
    <property type="entry name" value="g_glut_trans"/>
    <property type="match status" value="1"/>
</dbReference>
<name>A0A1P8KD72_9BURK</name>
<protein>
    <recommendedName>
        <fullName evidence="6">Glutathione hydrolase proenzyme</fullName>
        <ecNumber evidence="6">2.3.2.2</ecNumber>
        <ecNumber evidence="6">3.4.19.13</ecNumber>
    </recommendedName>
    <component>
        <recommendedName>
            <fullName evidence="6">Glutathione hydrolase large chain</fullName>
        </recommendedName>
    </component>
    <component>
        <recommendedName>
            <fullName evidence="6">Glutathione hydrolase small chain</fullName>
        </recommendedName>
    </component>
</protein>
<accession>A0A1P8KD72</accession>
<dbReference type="eggNOG" id="COG0405">
    <property type="taxonomic scope" value="Bacteria"/>
</dbReference>
<evidence type="ECO:0000256" key="2">
    <source>
        <dbReference type="ARBA" id="ARBA00001089"/>
    </source>
</evidence>
<dbReference type="InterPro" id="IPR043138">
    <property type="entry name" value="GGT_lsub"/>
</dbReference>
<dbReference type="InterPro" id="IPR043137">
    <property type="entry name" value="GGT_ssub_C"/>
</dbReference>
<dbReference type="InterPro" id="IPR052896">
    <property type="entry name" value="GGT-like_enzyme"/>
</dbReference>
<feature type="binding site" evidence="5">
    <location>
        <position position="425"/>
    </location>
    <ligand>
        <name>L-glutamate</name>
        <dbReference type="ChEBI" id="CHEBI:29985"/>
    </ligand>
</feature>
<keyword evidence="6 7" id="KW-0808">Transferase</keyword>
<dbReference type="Gene3D" id="1.10.246.130">
    <property type="match status" value="1"/>
</dbReference>
<keyword evidence="6" id="KW-0317">Glutathione biosynthesis</keyword>
<comment type="catalytic activity">
    <reaction evidence="2 6">
        <text>glutathione + H2O = L-cysteinylglycine + L-glutamate</text>
        <dbReference type="Rhea" id="RHEA:28807"/>
        <dbReference type="ChEBI" id="CHEBI:15377"/>
        <dbReference type="ChEBI" id="CHEBI:29985"/>
        <dbReference type="ChEBI" id="CHEBI:57925"/>
        <dbReference type="ChEBI" id="CHEBI:61694"/>
        <dbReference type="EC" id="3.4.19.13"/>
    </reaction>
</comment>
<dbReference type="GO" id="GO:0006750">
    <property type="term" value="P:glutathione biosynthetic process"/>
    <property type="evidence" value="ECO:0007669"/>
    <property type="project" value="UniProtKB-KW"/>
</dbReference>
<dbReference type="EMBL" id="CP019239">
    <property type="protein sequence ID" value="APW43993.1"/>
    <property type="molecule type" value="Genomic_DNA"/>
</dbReference>
<comment type="catalytic activity">
    <reaction evidence="1 6">
        <text>an S-substituted glutathione + H2O = an S-substituted L-cysteinylglycine + L-glutamate</text>
        <dbReference type="Rhea" id="RHEA:59468"/>
        <dbReference type="ChEBI" id="CHEBI:15377"/>
        <dbReference type="ChEBI" id="CHEBI:29985"/>
        <dbReference type="ChEBI" id="CHEBI:90779"/>
        <dbReference type="ChEBI" id="CHEBI:143103"/>
        <dbReference type="EC" id="3.4.19.13"/>
    </reaction>
</comment>